<dbReference type="CDD" id="cd19916">
    <property type="entry name" value="OphMA_like"/>
    <property type="match status" value="1"/>
</dbReference>
<gene>
    <name evidence="2" type="ORF">VCB98_06130</name>
</gene>
<dbReference type="InterPro" id="IPR014777">
    <property type="entry name" value="4pyrrole_Mease_sub1"/>
</dbReference>
<evidence type="ECO:0000259" key="1">
    <source>
        <dbReference type="Pfam" id="PF00590"/>
    </source>
</evidence>
<protein>
    <submittedName>
        <fullName evidence="2">SAM-dependent methyltransferase</fullName>
    </submittedName>
</protein>
<evidence type="ECO:0000313" key="3">
    <source>
        <dbReference type="Proteomes" id="UP001302316"/>
    </source>
</evidence>
<dbReference type="InterPro" id="IPR035996">
    <property type="entry name" value="4pyrrol_Methylase_sf"/>
</dbReference>
<keyword evidence="2" id="KW-0808">Transferase</keyword>
<dbReference type="AlphaFoldDB" id="A0AAP6MM31"/>
<sequence>MSCGELVVVGSGIQSGRHLSRRVISELDRADDVLAMTDSWAWSWLRRQRPDARSLSHFYAEGKDRRQTYREMTREILAPLMSGRRVCAVFYGHPGVFADVPHAAIRAARAAGHRARMEPGVSAEACLYADLGLDPGRRGVQSFEATQFLVFERELDPAALLILWQVALAGDLSCTRTGADPARLRVLKDKLLRWYAPDTEAILYEAARLSLETYRAERLSLRALPEAAYRDYTTLVIPPQRTLIPDHQALTALGYPPDTLDSLS</sequence>
<dbReference type="GO" id="GO:0032259">
    <property type="term" value="P:methylation"/>
    <property type="evidence" value="ECO:0007669"/>
    <property type="project" value="UniProtKB-KW"/>
</dbReference>
<keyword evidence="2" id="KW-0489">Methyltransferase</keyword>
<dbReference type="EMBL" id="JAYGII010000009">
    <property type="protein sequence ID" value="MEA5445392.1"/>
    <property type="molecule type" value="Genomic_DNA"/>
</dbReference>
<dbReference type="Pfam" id="PF00590">
    <property type="entry name" value="TP_methylase"/>
    <property type="match status" value="1"/>
</dbReference>
<reference evidence="2 3" key="1">
    <citation type="submission" date="2023-12" db="EMBL/GenBank/DDBJ databases">
        <title>Whole-genome sequencing of halo(alkali)philic microorganisms from hypersaline lakes.</title>
        <authorList>
            <person name="Sorokin D.Y."/>
            <person name="Merkel A.Y."/>
            <person name="Messina E."/>
            <person name="Yakimov M."/>
        </authorList>
    </citation>
    <scope>NUCLEOTIDE SEQUENCE [LARGE SCALE GENOMIC DNA]</scope>
    <source>
        <strain evidence="2 3">AB-CW1</strain>
    </source>
</reference>
<proteinExistence type="predicted"/>
<dbReference type="SUPFAM" id="SSF53790">
    <property type="entry name" value="Tetrapyrrole methylase"/>
    <property type="match status" value="1"/>
</dbReference>
<evidence type="ECO:0000313" key="2">
    <source>
        <dbReference type="EMBL" id="MEA5445392.1"/>
    </source>
</evidence>
<comment type="caution">
    <text evidence="2">The sequence shown here is derived from an EMBL/GenBank/DDBJ whole genome shotgun (WGS) entry which is preliminary data.</text>
</comment>
<dbReference type="RefSeq" id="WP_346051021.1">
    <property type="nucleotide sequence ID" value="NZ_JAYGII010000009.1"/>
</dbReference>
<name>A0AAP6MM31_9GAMM</name>
<keyword evidence="3" id="KW-1185">Reference proteome</keyword>
<dbReference type="InterPro" id="IPR000878">
    <property type="entry name" value="4pyrrol_Mease"/>
</dbReference>
<dbReference type="GO" id="GO:0008168">
    <property type="term" value="F:methyltransferase activity"/>
    <property type="evidence" value="ECO:0007669"/>
    <property type="project" value="UniProtKB-KW"/>
</dbReference>
<dbReference type="Proteomes" id="UP001302316">
    <property type="component" value="Unassembled WGS sequence"/>
</dbReference>
<feature type="domain" description="Tetrapyrrole methylase" evidence="1">
    <location>
        <begin position="6"/>
        <end position="207"/>
    </location>
</feature>
<accession>A0AAP6MM31</accession>
<organism evidence="2 3">
    <name type="scientific">Natronospira elongata</name>
    <dbReference type="NCBI Taxonomy" id="3110268"/>
    <lineage>
        <taxon>Bacteria</taxon>
        <taxon>Pseudomonadati</taxon>
        <taxon>Pseudomonadota</taxon>
        <taxon>Gammaproteobacteria</taxon>
        <taxon>Natronospirales</taxon>
        <taxon>Natronospiraceae</taxon>
        <taxon>Natronospira</taxon>
    </lineage>
</organism>
<dbReference type="Gene3D" id="3.40.1010.10">
    <property type="entry name" value="Cobalt-precorrin-4 Transmethylase, Domain 1"/>
    <property type="match status" value="1"/>
</dbReference>